<gene>
    <name evidence="2" type="ORF">JZ751_014456</name>
</gene>
<evidence type="ECO:0000256" key="1">
    <source>
        <dbReference type="SAM" id="MobiDB-lite"/>
    </source>
</evidence>
<dbReference type="EMBL" id="JAFBMS010000234">
    <property type="protein sequence ID" value="KAG9332885.1"/>
    <property type="molecule type" value="Genomic_DNA"/>
</dbReference>
<sequence length="103" mass="10954">MTTAPKPGCQLGKINPFFTPGNMGQEASFEGMLSPEIHEGGCDFWRVSDDGPISCLCRAEDAASPCPNGLYLLTLESAALQSSPPKTSRAQLPQPAQSSAWQQ</sequence>
<name>A0A8T2MXM8_9TELE</name>
<dbReference type="AlphaFoldDB" id="A0A8T2MXM8"/>
<keyword evidence="3" id="KW-1185">Reference proteome</keyword>
<evidence type="ECO:0000313" key="3">
    <source>
        <dbReference type="Proteomes" id="UP000824540"/>
    </source>
</evidence>
<comment type="caution">
    <text evidence="2">The sequence shown here is derived from an EMBL/GenBank/DDBJ whole genome shotgun (WGS) entry which is preliminary data.</text>
</comment>
<dbReference type="Proteomes" id="UP000824540">
    <property type="component" value="Unassembled WGS sequence"/>
</dbReference>
<feature type="region of interest" description="Disordered" evidence="1">
    <location>
        <begin position="82"/>
        <end position="103"/>
    </location>
</feature>
<evidence type="ECO:0000313" key="2">
    <source>
        <dbReference type="EMBL" id="KAG9332885.1"/>
    </source>
</evidence>
<reference evidence="2" key="1">
    <citation type="thesis" date="2021" institute="BYU ScholarsArchive" country="Provo, UT, USA">
        <title>Applications of and Algorithms for Genome Assembly and Genomic Analyses with an Emphasis on Marine Teleosts.</title>
        <authorList>
            <person name="Pickett B.D."/>
        </authorList>
    </citation>
    <scope>NUCLEOTIDE SEQUENCE</scope>
    <source>
        <strain evidence="2">HI-2016</strain>
    </source>
</reference>
<organism evidence="2 3">
    <name type="scientific">Albula glossodonta</name>
    <name type="common">roundjaw bonefish</name>
    <dbReference type="NCBI Taxonomy" id="121402"/>
    <lineage>
        <taxon>Eukaryota</taxon>
        <taxon>Metazoa</taxon>
        <taxon>Chordata</taxon>
        <taxon>Craniata</taxon>
        <taxon>Vertebrata</taxon>
        <taxon>Euteleostomi</taxon>
        <taxon>Actinopterygii</taxon>
        <taxon>Neopterygii</taxon>
        <taxon>Teleostei</taxon>
        <taxon>Albuliformes</taxon>
        <taxon>Albulidae</taxon>
        <taxon>Albula</taxon>
    </lineage>
</organism>
<proteinExistence type="predicted"/>
<accession>A0A8T2MXM8</accession>
<protein>
    <submittedName>
        <fullName evidence="2">Uncharacterized protein</fullName>
    </submittedName>
</protein>